<dbReference type="InParanoid" id="A0A1Y5SSM0"/>
<keyword evidence="3" id="KW-0436">Ligase</keyword>
<dbReference type="EMBL" id="FWFR01000001">
    <property type="protein sequence ID" value="SLN47615.1"/>
    <property type="molecule type" value="Genomic_DNA"/>
</dbReference>
<dbReference type="Gene3D" id="3.30.470.20">
    <property type="entry name" value="ATP-grasp fold, B domain"/>
    <property type="match status" value="1"/>
</dbReference>
<dbReference type="EC" id="6.2.1.5" evidence="3"/>
<feature type="domain" description="CoA-binding" evidence="2">
    <location>
        <begin position="255"/>
        <end position="349"/>
    </location>
</feature>
<keyword evidence="1" id="KW-0816">Tricarboxylic acid cycle</keyword>
<reference evidence="3 4" key="1">
    <citation type="submission" date="2017-03" db="EMBL/GenBank/DDBJ databases">
        <authorList>
            <person name="Afonso C.L."/>
            <person name="Miller P.J."/>
            <person name="Scott M.A."/>
            <person name="Spackman E."/>
            <person name="Goraichik I."/>
            <person name="Dimitrov K.M."/>
            <person name="Suarez D.L."/>
            <person name="Swayne D.E."/>
        </authorList>
    </citation>
    <scope>NUCLEOTIDE SEQUENCE [LARGE SCALE GENOMIC DNA]</scope>
    <source>
        <strain evidence="3 4">CECT 7691</strain>
    </source>
</reference>
<sequence length="724" mass="75171">MNEIVSGAGAEGAALTEWDAKALLAEYGIRVPGGIRLSGPDEVDEAALSALKPPFVCKVLNREGAHKSDFGGLRLGLSTVAEVRAAAEAVTQAARKAGLAVDGVLVEEQADRGTELVIGGLVDSRFGPCVMVGLGGIFVEIFQDVAFRVAPITEADARAMLSELKASAILGGARGGKAVDIEPAVAALLAIGGADGLMLSQEGRIAEIDINPLILNDAGAFAADARIILTGAEATPLPAPVPLDEAATVTRYEALFRPRSIAILGASATGTSFGNEVIRHSRAFGYKGKIIPIHPKADEVEGLPACRSLADLPEPVDFAYVAIGAEAAVAALEAAPGKARFVQVMSSGFGEAADGVENERRLKLAAEKGGMRVLGPNCLGVHSPRGGLTFVGNALPGAGPVGIVSQSGGLAVDMILRGQNMGLRFAAVSTLGNSVDLKPADLLEFHLADPETKVIGLYLEDVRDGRRFVQRLVEARARKPVVLLVGGRTDAGRRAAASHTGSLAADSRLWDGVARQTGVILTDTLDGFLNALLGFQMLVDDARAPVQRVALFGNGGGTSVLAADALARGGLSVPNVSPETRARLDALGLPPGTGLDNPIDTPAGTMRHRDGEVVGEILDILVEGGEFDAIVVHVNLTVFATSSNQKVDVIGNIVREAVRIRTTVPEAPRLALVLRSDGSEVTENRKRSDRRTALDAGLAVYDELVDAAAALSALAAWERFRASR</sequence>
<name>A0A1Y5SSM0_9PROT</name>
<dbReference type="Proteomes" id="UP000193200">
    <property type="component" value="Unassembled WGS sequence"/>
</dbReference>
<dbReference type="GO" id="GO:0004775">
    <property type="term" value="F:succinate-CoA ligase (ADP-forming) activity"/>
    <property type="evidence" value="ECO:0007669"/>
    <property type="project" value="UniProtKB-EC"/>
</dbReference>
<dbReference type="AlphaFoldDB" id="A0A1Y5SSM0"/>
<proteinExistence type="predicted"/>
<dbReference type="Pfam" id="PF13607">
    <property type="entry name" value="Succ_CoA_lig"/>
    <property type="match status" value="1"/>
</dbReference>
<evidence type="ECO:0000259" key="2">
    <source>
        <dbReference type="SMART" id="SM00881"/>
    </source>
</evidence>
<evidence type="ECO:0000313" key="4">
    <source>
        <dbReference type="Proteomes" id="UP000193200"/>
    </source>
</evidence>
<dbReference type="PANTHER" id="PTHR42793">
    <property type="entry name" value="COA BINDING DOMAIN CONTAINING PROTEIN"/>
    <property type="match status" value="1"/>
</dbReference>
<dbReference type="SUPFAM" id="SSF51735">
    <property type="entry name" value="NAD(P)-binding Rossmann-fold domains"/>
    <property type="match status" value="1"/>
</dbReference>
<dbReference type="Gene3D" id="3.40.50.261">
    <property type="entry name" value="Succinyl-CoA synthetase domains"/>
    <property type="match status" value="2"/>
</dbReference>
<dbReference type="RefSeq" id="WP_176244992.1">
    <property type="nucleotide sequence ID" value="NZ_FWFR01000001.1"/>
</dbReference>
<dbReference type="Gene3D" id="3.40.50.720">
    <property type="entry name" value="NAD(P)-binding Rossmann-like Domain"/>
    <property type="match status" value="1"/>
</dbReference>
<gene>
    <name evidence="3" type="primary">sucD_2</name>
    <name evidence="3" type="ORF">OCH7691_02053</name>
</gene>
<evidence type="ECO:0000256" key="1">
    <source>
        <dbReference type="ARBA" id="ARBA00022532"/>
    </source>
</evidence>
<dbReference type="SMART" id="SM00881">
    <property type="entry name" value="CoA_binding"/>
    <property type="match status" value="1"/>
</dbReference>
<protein>
    <submittedName>
        <fullName evidence="3">Succinyl-CoA ligase [ADP-forming] subunit alpha</fullName>
        <ecNumber evidence="3">6.2.1.5</ecNumber>
    </submittedName>
</protein>
<dbReference type="PANTHER" id="PTHR42793:SF1">
    <property type="entry name" value="PEPTIDYL-LYSINE N-ACETYLTRANSFERASE PATZ"/>
    <property type="match status" value="1"/>
</dbReference>
<dbReference type="InterPro" id="IPR036291">
    <property type="entry name" value="NAD(P)-bd_dom_sf"/>
</dbReference>
<dbReference type="Gene3D" id="3.30.1490.20">
    <property type="entry name" value="ATP-grasp fold, A domain"/>
    <property type="match status" value="1"/>
</dbReference>
<keyword evidence="4" id="KW-1185">Reference proteome</keyword>
<dbReference type="InterPro" id="IPR032875">
    <property type="entry name" value="Succ_CoA_lig_flav_dom"/>
</dbReference>
<dbReference type="SUPFAM" id="SSF56059">
    <property type="entry name" value="Glutathione synthetase ATP-binding domain-like"/>
    <property type="match status" value="1"/>
</dbReference>
<accession>A0A1Y5SSM0</accession>
<dbReference type="Pfam" id="PF13380">
    <property type="entry name" value="CoA_binding_2"/>
    <property type="match status" value="1"/>
</dbReference>
<dbReference type="GO" id="GO:0005524">
    <property type="term" value="F:ATP binding"/>
    <property type="evidence" value="ECO:0007669"/>
    <property type="project" value="InterPro"/>
</dbReference>
<organism evidence="3 4">
    <name type="scientific">Oceanibacterium hippocampi</name>
    <dbReference type="NCBI Taxonomy" id="745714"/>
    <lineage>
        <taxon>Bacteria</taxon>
        <taxon>Pseudomonadati</taxon>
        <taxon>Pseudomonadota</taxon>
        <taxon>Alphaproteobacteria</taxon>
        <taxon>Sneathiellales</taxon>
        <taxon>Sneathiellaceae</taxon>
        <taxon>Oceanibacterium</taxon>
    </lineage>
</organism>
<evidence type="ECO:0000313" key="3">
    <source>
        <dbReference type="EMBL" id="SLN47615.1"/>
    </source>
</evidence>
<dbReference type="InterPro" id="IPR003781">
    <property type="entry name" value="CoA-bd"/>
</dbReference>
<dbReference type="GO" id="GO:0006099">
    <property type="term" value="P:tricarboxylic acid cycle"/>
    <property type="evidence" value="ECO:0007669"/>
    <property type="project" value="UniProtKB-KW"/>
</dbReference>
<dbReference type="InterPro" id="IPR016102">
    <property type="entry name" value="Succinyl-CoA_synth-like"/>
</dbReference>
<dbReference type="Pfam" id="PF13549">
    <property type="entry name" value="ATP-grasp_5"/>
    <property type="match status" value="1"/>
</dbReference>
<dbReference type="InterPro" id="IPR013815">
    <property type="entry name" value="ATP_grasp_subdomain_1"/>
</dbReference>
<dbReference type="SUPFAM" id="SSF52210">
    <property type="entry name" value="Succinyl-CoA synthetase domains"/>
    <property type="match status" value="2"/>
</dbReference>